<dbReference type="EMBL" id="QKYT01001001">
    <property type="protein sequence ID" value="RIA80288.1"/>
    <property type="molecule type" value="Genomic_DNA"/>
</dbReference>
<keyword evidence="4" id="KW-0472">Membrane</keyword>
<evidence type="ECO:0000256" key="4">
    <source>
        <dbReference type="SAM" id="Phobius"/>
    </source>
</evidence>
<keyword evidence="3" id="KW-0456">Lyase</keyword>
<dbReference type="Pfam" id="PF16363">
    <property type="entry name" value="GDP_Man_Dehyd"/>
    <property type="match status" value="1"/>
</dbReference>
<comment type="cofactor">
    <cofactor evidence="1">
        <name>NAD(+)</name>
        <dbReference type="ChEBI" id="CHEBI:57540"/>
    </cofactor>
</comment>
<proteinExistence type="predicted"/>
<evidence type="ECO:0000313" key="7">
    <source>
        <dbReference type="Proteomes" id="UP000265703"/>
    </source>
</evidence>
<dbReference type="CDD" id="cd05246">
    <property type="entry name" value="dTDP_GD_SDR_e"/>
    <property type="match status" value="1"/>
</dbReference>
<evidence type="ECO:0000256" key="2">
    <source>
        <dbReference type="ARBA" id="ARBA00023027"/>
    </source>
</evidence>
<dbReference type="PANTHER" id="PTHR43000">
    <property type="entry name" value="DTDP-D-GLUCOSE 4,6-DEHYDRATASE-RELATED"/>
    <property type="match status" value="1"/>
</dbReference>
<dbReference type="FunFam" id="3.40.50.720:FF:000304">
    <property type="entry name" value="UDP-glucose 4,6-dehydratase"/>
    <property type="match status" value="1"/>
</dbReference>
<keyword evidence="4" id="KW-0812">Transmembrane</keyword>
<dbReference type="GO" id="GO:0008460">
    <property type="term" value="F:dTDP-glucose 4,6-dehydratase activity"/>
    <property type="evidence" value="ECO:0007669"/>
    <property type="project" value="InterPro"/>
</dbReference>
<feature type="transmembrane region" description="Helical" evidence="4">
    <location>
        <begin position="408"/>
        <end position="426"/>
    </location>
</feature>
<dbReference type="InterPro" id="IPR005888">
    <property type="entry name" value="dTDP_Gluc_deHydtase"/>
</dbReference>
<feature type="domain" description="NAD(P)-binding" evidence="5">
    <location>
        <begin position="49"/>
        <end position="355"/>
    </location>
</feature>
<evidence type="ECO:0000259" key="5">
    <source>
        <dbReference type="Pfam" id="PF16363"/>
    </source>
</evidence>
<keyword evidence="4" id="KW-1133">Transmembrane helix</keyword>
<comment type="caution">
    <text evidence="6">The sequence shown here is derived from an EMBL/GenBank/DDBJ whole genome shotgun (WGS) entry which is preliminary data.</text>
</comment>
<dbReference type="InterPro" id="IPR036291">
    <property type="entry name" value="NAD(P)-bd_dom_sf"/>
</dbReference>
<dbReference type="GO" id="GO:0009225">
    <property type="term" value="P:nucleotide-sugar metabolic process"/>
    <property type="evidence" value="ECO:0007669"/>
    <property type="project" value="InterPro"/>
</dbReference>
<gene>
    <name evidence="6" type="ORF">C1645_792874</name>
</gene>
<dbReference type="SUPFAM" id="SSF51735">
    <property type="entry name" value="NAD(P)-binding Rossmann-fold domains"/>
    <property type="match status" value="1"/>
</dbReference>
<evidence type="ECO:0000256" key="3">
    <source>
        <dbReference type="ARBA" id="ARBA00023239"/>
    </source>
</evidence>
<organism evidence="6 7">
    <name type="scientific">Glomus cerebriforme</name>
    <dbReference type="NCBI Taxonomy" id="658196"/>
    <lineage>
        <taxon>Eukaryota</taxon>
        <taxon>Fungi</taxon>
        <taxon>Fungi incertae sedis</taxon>
        <taxon>Mucoromycota</taxon>
        <taxon>Glomeromycotina</taxon>
        <taxon>Glomeromycetes</taxon>
        <taxon>Glomerales</taxon>
        <taxon>Glomeraceae</taxon>
        <taxon>Glomus</taxon>
    </lineage>
</organism>
<dbReference type="OrthoDB" id="331544at2759"/>
<keyword evidence="2" id="KW-0520">NAD</keyword>
<reference evidence="6 7" key="1">
    <citation type="submission" date="2018-06" db="EMBL/GenBank/DDBJ databases">
        <title>Comparative genomics reveals the genomic features of Rhizophagus irregularis, R. cerebriforme, R. diaphanum and Gigaspora rosea, and their symbiotic lifestyle signature.</title>
        <authorList>
            <person name="Morin E."/>
            <person name="San Clemente H."/>
            <person name="Chen E.C.H."/>
            <person name="De La Providencia I."/>
            <person name="Hainaut M."/>
            <person name="Kuo A."/>
            <person name="Kohler A."/>
            <person name="Murat C."/>
            <person name="Tang N."/>
            <person name="Roy S."/>
            <person name="Loubradou J."/>
            <person name="Henrissat B."/>
            <person name="Grigoriev I.V."/>
            <person name="Corradi N."/>
            <person name="Roux C."/>
            <person name="Martin F.M."/>
        </authorList>
    </citation>
    <scope>NUCLEOTIDE SEQUENCE [LARGE SCALE GENOMIC DNA]</scope>
    <source>
        <strain evidence="6 7">DAOM 227022</strain>
    </source>
</reference>
<dbReference type="InterPro" id="IPR016040">
    <property type="entry name" value="NAD(P)-bd_dom"/>
</dbReference>
<evidence type="ECO:0000256" key="1">
    <source>
        <dbReference type="ARBA" id="ARBA00001911"/>
    </source>
</evidence>
<name>A0A397S2T7_9GLOM</name>
<dbReference type="Gene3D" id="3.40.50.720">
    <property type="entry name" value="NAD(P)-binding Rossmann-like Domain"/>
    <property type="match status" value="1"/>
</dbReference>
<accession>A0A397S2T7</accession>
<dbReference type="Gene3D" id="3.90.25.10">
    <property type="entry name" value="UDP-galactose 4-epimerase, domain 1"/>
    <property type="match status" value="1"/>
</dbReference>
<protein>
    <recommendedName>
        <fullName evidence="5">NAD(P)-binding domain-containing protein</fullName>
    </recommendedName>
</protein>
<evidence type="ECO:0000313" key="6">
    <source>
        <dbReference type="EMBL" id="RIA80288.1"/>
    </source>
</evidence>
<sequence>MDIYTYSIELSSRFSDPNVHEIISKIPESNLEDIGVRIEPVCPNIKNILVTGGAGFIGSFLVRKLVLLYPEFNIVVIDKLDYCASLNNLLMINGMPNYSFIKGDIMSSDLVTSILKEKEIDTIYHLAAQTHVDNSFGDSLEFTQNNVLGTHVLLEAAKAHNIKRFIHVSTDEVYGEVAKTSPDCHEESILAPSNPYSATKAAAECLVISYYKSFGLPIIITRSNNIYGPCQYPEKICSKFICSLIRDGKCYIHGDGSNSRKYLYVGDLVDALDLILNSGQIGEIYNIGSNFEISNLDLAKILLEQFNIDEKKHIRYLEFVKDRPFNDLRYAIDDTKLRELGWKPKIGWDYGIKKTIDWYKENCDKWWGDISGALVPHPYNSYKTLPPSGDYKKKININFCGIVNYTNIIVNIIFVLVCFVFGKYFYRE</sequence>
<keyword evidence="7" id="KW-1185">Reference proteome</keyword>
<dbReference type="Proteomes" id="UP000265703">
    <property type="component" value="Unassembled WGS sequence"/>
</dbReference>
<dbReference type="STRING" id="658196.A0A397S2T7"/>
<dbReference type="AlphaFoldDB" id="A0A397S2T7"/>